<keyword evidence="1" id="KW-0808">Transferase</keyword>
<name>A0AAP2GHC8_9BACT</name>
<protein>
    <submittedName>
        <fullName evidence="1">Acyl transferase</fullName>
    </submittedName>
</protein>
<evidence type="ECO:0000313" key="2">
    <source>
        <dbReference type="Proteomes" id="UP001319180"/>
    </source>
</evidence>
<dbReference type="Proteomes" id="UP001319180">
    <property type="component" value="Unassembled WGS sequence"/>
</dbReference>
<dbReference type="GO" id="GO:0016740">
    <property type="term" value="F:transferase activity"/>
    <property type="evidence" value="ECO:0007669"/>
    <property type="project" value="UniProtKB-KW"/>
</dbReference>
<dbReference type="InterPro" id="IPR042099">
    <property type="entry name" value="ANL_N_sf"/>
</dbReference>
<dbReference type="Gene3D" id="3.40.50.12780">
    <property type="entry name" value="N-terminal domain of ligase-like"/>
    <property type="match status" value="1"/>
</dbReference>
<dbReference type="EMBL" id="JAHESC010000005">
    <property type="protein sequence ID" value="MBT1685868.1"/>
    <property type="molecule type" value="Genomic_DNA"/>
</dbReference>
<dbReference type="SUPFAM" id="SSF56801">
    <property type="entry name" value="Acetyl-CoA synthetase-like"/>
    <property type="match status" value="1"/>
</dbReference>
<sequence>MDTFKNFASKLYSVNDDTFNDIALEVFRFQAINNPVYAAFIRHLGVAPAAVGHWQDVPFLPISFFKTHFLQTGQWTPEVTFTSSGTTGASTSRHGVEQLAFYHQHAQRCFEFFFGPLTDYHFLALLPSYLERQGSSLIAMMDYFIKNSQSDYSAYYLHQTDKLLADVAKLRNSPKKTILWGVSFALLDLAEKHDVDLSHCLVFETGGMKGRRKEITRAALHQTLYERLHAQPVYSEYGMTELLSQAYTTGKYTFECPPWMRITGREVTDPLRKGLLEETAGINVVDLANYQTISFLETEDLGKVYGSGVFEVLGRMDNSDIRGCNLMVE</sequence>
<reference evidence="1 2" key="1">
    <citation type="submission" date="2021-05" db="EMBL/GenBank/DDBJ databases">
        <title>A Polyphasic approach of four new species of the genus Ohtaekwangia: Ohtaekwangia histidinii sp. nov., Ohtaekwangia cretensis sp. nov., Ohtaekwangia indiensis sp. nov., Ohtaekwangia reichenbachii sp. nov. from diverse environment.</title>
        <authorList>
            <person name="Octaviana S."/>
        </authorList>
    </citation>
    <scope>NUCLEOTIDE SEQUENCE [LARGE SCALE GENOMIC DNA]</scope>
    <source>
        <strain evidence="1 2">PWU37</strain>
    </source>
</reference>
<accession>A0AAP2GHC8</accession>
<dbReference type="AlphaFoldDB" id="A0AAP2GHC8"/>
<proteinExistence type="predicted"/>
<evidence type="ECO:0000313" key="1">
    <source>
        <dbReference type="EMBL" id="MBT1685868.1"/>
    </source>
</evidence>
<organism evidence="1 2">
    <name type="scientific">Dawidia soli</name>
    <dbReference type="NCBI Taxonomy" id="2782352"/>
    <lineage>
        <taxon>Bacteria</taxon>
        <taxon>Pseudomonadati</taxon>
        <taxon>Bacteroidota</taxon>
        <taxon>Cytophagia</taxon>
        <taxon>Cytophagales</taxon>
        <taxon>Chryseotaleaceae</taxon>
        <taxon>Dawidia</taxon>
    </lineage>
</organism>
<gene>
    <name evidence="1" type="ORF">KK078_04835</name>
</gene>
<dbReference type="RefSeq" id="WP_254089119.1">
    <property type="nucleotide sequence ID" value="NZ_JAHESC010000005.1"/>
</dbReference>
<comment type="caution">
    <text evidence="1">The sequence shown here is derived from an EMBL/GenBank/DDBJ whole genome shotgun (WGS) entry which is preliminary data.</text>
</comment>
<keyword evidence="2" id="KW-1185">Reference proteome</keyword>